<dbReference type="InterPro" id="IPR023828">
    <property type="entry name" value="Peptidase_S8_Ser-AS"/>
</dbReference>
<dbReference type="PROSITE" id="PS00136">
    <property type="entry name" value="SUBTILASE_ASP"/>
    <property type="match status" value="1"/>
</dbReference>
<keyword evidence="2 5" id="KW-0645">Protease</keyword>
<dbReference type="Gene3D" id="3.40.50.200">
    <property type="entry name" value="Peptidase S8/S53 domain"/>
    <property type="match status" value="1"/>
</dbReference>
<feature type="active site" description="Charge relay system" evidence="5">
    <location>
        <position position="133"/>
    </location>
</feature>
<evidence type="ECO:0000313" key="11">
    <source>
        <dbReference type="Proteomes" id="UP001524318"/>
    </source>
</evidence>
<feature type="domain" description="Peptidase S8/S53" evidence="9">
    <location>
        <begin position="91"/>
        <end position="326"/>
    </location>
</feature>
<dbReference type="PROSITE" id="PS00137">
    <property type="entry name" value="SUBTILASE_HIS"/>
    <property type="match status" value="1"/>
</dbReference>
<accession>A0ABT1LL20</accession>
<keyword evidence="8" id="KW-1133">Transmembrane helix</keyword>
<dbReference type="PANTHER" id="PTHR43806">
    <property type="entry name" value="PEPTIDASE S8"/>
    <property type="match status" value="1"/>
</dbReference>
<gene>
    <name evidence="10" type="ORF">NFC73_05205</name>
</gene>
<dbReference type="InterPro" id="IPR034193">
    <property type="entry name" value="PCSK9_ProteinaseK-like"/>
</dbReference>
<dbReference type="CDD" id="cd04077">
    <property type="entry name" value="Peptidases_S8_PCSK9_ProteinaseK_like"/>
    <property type="match status" value="1"/>
</dbReference>
<organism evidence="10 11">
    <name type="scientific">Pseudarthrobacter humi</name>
    <dbReference type="NCBI Taxonomy" id="2952523"/>
    <lineage>
        <taxon>Bacteria</taxon>
        <taxon>Bacillati</taxon>
        <taxon>Actinomycetota</taxon>
        <taxon>Actinomycetes</taxon>
        <taxon>Micrococcales</taxon>
        <taxon>Micrococcaceae</taxon>
        <taxon>Pseudarthrobacter</taxon>
    </lineage>
</organism>
<dbReference type="PRINTS" id="PR00723">
    <property type="entry name" value="SUBTILISIN"/>
</dbReference>
<keyword evidence="8" id="KW-0812">Transmembrane</keyword>
<evidence type="ECO:0000259" key="9">
    <source>
        <dbReference type="Pfam" id="PF00082"/>
    </source>
</evidence>
<reference evidence="10 11" key="1">
    <citation type="submission" date="2022-06" db="EMBL/GenBank/DDBJ databases">
        <title>Pseudarthrobacter sp. strain RMG13 Genome sequencing and assembly.</title>
        <authorList>
            <person name="Kim I."/>
        </authorList>
    </citation>
    <scope>NUCLEOTIDE SEQUENCE [LARGE SCALE GENOMIC DNA]</scope>
    <source>
        <strain evidence="10 11">RMG13</strain>
    </source>
</reference>
<keyword evidence="8" id="KW-0472">Membrane</keyword>
<feature type="compositionally biased region" description="Polar residues" evidence="7">
    <location>
        <begin position="468"/>
        <end position="486"/>
    </location>
</feature>
<keyword evidence="3 5" id="KW-0378">Hydrolase</keyword>
<evidence type="ECO:0000313" key="10">
    <source>
        <dbReference type="EMBL" id="MCP8999138.1"/>
    </source>
</evidence>
<feature type="compositionally biased region" description="Low complexity" evidence="7">
    <location>
        <begin position="424"/>
        <end position="439"/>
    </location>
</feature>
<feature type="active site" description="Charge relay system" evidence="5">
    <location>
        <position position="287"/>
    </location>
</feature>
<evidence type="ECO:0000256" key="5">
    <source>
        <dbReference type="PROSITE-ProRule" id="PRU01240"/>
    </source>
</evidence>
<evidence type="ECO:0000256" key="1">
    <source>
        <dbReference type="ARBA" id="ARBA00011073"/>
    </source>
</evidence>
<dbReference type="SUPFAM" id="SSF52743">
    <property type="entry name" value="Subtilisin-like"/>
    <property type="match status" value="1"/>
</dbReference>
<dbReference type="PROSITE" id="PS51892">
    <property type="entry name" value="SUBTILASE"/>
    <property type="match status" value="1"/>
</dbReference>
<dbReference type="PROSITE" id="PS00138">
    <property type="entry name" value="SUBTILASE_SER"/>
    <property type="match status" value="1"/>
</dbReference>
<feature type="transmembrane region" description="Helical" evidence="8">
    <location>
        <begin position="519"/>
        <end position="537"/>
    </location>
</feature>
<evidence type="ECO:0000256" key="6">
    <source>
        <dbReference type="RuleBase" id="RU003355"/>
    </source>
</evidence>
<evidence type="ECO:0000256" key="3">
    <source>
        <dbReference type="ARBA" id="ARBA00022801"/>
    </source>
</evidence>
<evidence type="ECO:0000256" key="7">
    <source>
        <dbReference type="SAM" id="MobiDB-lite"/>
    </source>
</evidence>
<proteinExistence type="inferred from homology"/>
<feature type="compositionally biased region" description="Pro residues" evidence="7">
    <location>
        <begin position="407"/>
        <end position="423"/>
    </location>
</feature>
<comment type="caution">
    <text evidence="10">The sequence shown here is derived from an EMBL/GenBank/DDBJ whole genome shotgun (WGS) entry which is preliminary data.</text>
</comment>
<feature type="compositionally biased region" description="Low complexity" evidence="7">
    <location>
        <begin position="370"/>
        <end position="406"/>
    </location>
</feature>
<keyword evidence="4 5" id="KW-0720">Serine protease</keyword>
<dbReference type="Pfam" id="PF00082">
    <property type="entry name" value="Peptidase_S8"/>
    <property type="match status" value="1"/>
</dbReference>
<dbReference type="RefSeq" id="WP_254748187.1">
    <property type="nucleotide sequence ID" value="NZ_JANCLV010000002.1"/>
</dbReference>
<dbReference type="PANTHER" id="PTHR43806:SF11">
    <property type="entry name" value="CEREVISIN-RELATED"/>
    <property type="match status" value="1"/>
</dbReference>
<evidence type="ECO:0000256" key="2">
    <source>
        <dbReference type="ARBA" id="ARBA00022670"/>
    </source>
</evidence>
<feature type="active site" description="Charge relay system" evidence="5">
    <location>
        <position position="100"/>
    </location>
</feature>
<keyword evidence="11" id="KW-1185">Reference proteome</keyword>
<dbReference type="InterPro" id="IPR022398">
    <property type="entry name" value="Peptidase_S8_His-AS"/>
</dbReference>
<protein>
    <submittedName>
        <fullName evidence="10">S8 family peptidase</fullName>
    </submittedName>
</protein>
<dbReference type="EMBL" id="JANCLV010000002">
    <property type="protein sequence ID" value="MCP8999138.1"/>
    <property type="molecule type" value="Genomic_DNA"/>
</dbReference>
<dbReference type="InterPro" id="IPR036852">
    <property type="entry name" value="Peptidase_S8/S53_dom_sf"/>
</dbReference>
<feature type="region of interest" description="Disordered" evidence="7">
    <location>
        <begin position="455"/>
        <end position="493"/>
    </location>
</feature>
<dbReference type="InterPro" id="IPR015500">
    <property type="entry name" value="Peptidase_S8_subtilisin-rel"/>
</dbReference>
<sequence>MKYGNDVNAEAESTSLRQQGIEVKATLSHAMKASVVVATPKEMESLKRSEDVASVELDTPVAISGATSIWGLDRVDQRSGRDGQYSIGNEGAGVNIYVVDTGLHVSHTEFSGRIPAVWWGVHDGNGINDCNGHGTHVAGTAAGTTYGVAKKASIIPIRALECDGSGWASTIMAGIDWSVQHHVAGQPAVLNLSIGGFTNSSFDEAVQSAVNDGMTVVASAGNAGADACAASPARVRSAITVAATDINDAQASWSNYGSCVDIQAPGISIRSAWNNAATGYNTLDGTSMAAPHVSGAAAVLLSRDPSLSPAQVHQSMTNNAVTGVISANKGATPNRLLFIPAPNPPVPSCSNLQAGDAWAGVGTHCGSQGSAASTPSTAEAPPVTADQAPAPLATTNAAPAPAATAPAPGPAQPAPAQPAPEPADAPSWQAAAASPLHKPAAANAAQAAAIAEPGVISPQPVVDEATQRPETTSSETPATVAANSNPAPLPSGGATIAPAADAFDDAAAGFVTAAANNSFWVITIGLVLGGMAAAYAIRRLNHRRRLTV</sequence>
<comment type="similarity">
    <text evidence="1 5 6">Belongs to the peptidase S8 family.</text>
</comment>
<dbReference type="InterPro" id="IPR023827">
    <property type="entry name" value="Peptidase_S8_Asp-AS"/>
</dbReference>
<evidence type="ECO:0000256" key="8">
    <source>
        <dbReference type="SAM" id="Phobius"/>
    </source>
</evidence>
<dbReference type="InterPro" id="IPR050131">
    <property type="entry name" value="Peptidase_S8_subtilisin-like"/>
</dbReference>
<feature type="region of interest" description="Disordered" evidence="7">
    <location>
        <begin position="363"/>
        <end position="439"/>
    </location>
</feature>
<name>A0ABT1LL20_9MICC</name>
<dbReference type="Proteomes" id="UP001524318">
    <property type="component" value="Unassembled WGS sequence"/>
</dbReference>
<evidence type="ECO:0000256" key="4">
    <source>
        <dbReference type="ARBA" id="ARBA00022825"/>
    </source>
</evidence>
<dbReference type="InterPro" id="IPR000209">
    <property type="entry name" value="Peptidase_S8/S53_dom"/>
</dbReference>